<evidence type="ECO:0000256" key="1">
    <source>
        <dbReference type="ARBA" id="ARBA00004418"/>
    </source>
</evidence>
<organism evidence="6 7">
    <name type="scientific">Candidatus Tokpelaia hoelldobleri</name>
    <dbReference type="NCBI Taxonomy" id="1902579"/>
    <lineage>
        <taxon>Bacteria</taxon>
        <taxon>Pseudomonadati</taxon>
        <taxon>Pseudomonadota</taxon>
        <taxon>Alphaproteobacteria</taxon>
        <taxon>Hyphomicrobiales</taxon>
        <taxon>Candidatus Tokpelaia</taxon>
    </lineage>
</organism>
<dbReference type="GO" id="GO:0042938">
    <property type="term" value="P:dipeptide transport"/>
    <property type="evidence" value="ECO:0007669"/>
    <property type="project" value="TreeGrafter"/>
</dbReference>
<feature type="domain" description="Solute-binding protein family 5" evidence="5">
    <location>
        <begin position="72"/>
        <end position="450"/>
    </location>
</feature>
<evidence type="ECO:0000313" key="6">
    <source>
        <dbReference type="EMBL" id="AQS42227.1"/>
    </source>
</evidence>
<dbReference type="GO" id="GO:1904680">
    <property type="term" value="F:peptide transmembrane transporter activity"/>
    <property type="evidence" value="ECO:0007669"/>
    <property type="project" value="TreeGrafter"/>
</dbReference>
<dbReference type="Gene3D" id="3.90.76.10">
    <property type="entry name" value="Dipeptide-binding Protein, Domain 1"/>
    <property type="match status" value="1"/>
</dbReference>
<dbReference type="Gene3D" id="3.10.105.10">
    <property type="entry name" value="Dipeptide-binding Protein, Domain 3"/>
    <property type="match status" value="1"/>
</dbReference>
<dbReference type="SUPFAM" id="SSF53850">
    <property type="entry name" value="Periplasmic binding protein-like II"/>
    <property type="match status" value="1"/>
</dbReference>
<name>A0A1U9JWH2_9HYPH</name>
<evidence type="ECO:0000256" key="4">
    <source>
        <dbReference type="SAM" id="SignalP"/>
    </source>
</evidence>
<dbReference type="InterPro" id="IPR030678">
    <property type="entry name" value="Peptide/Ni-bd"/>
</dbReference>
<dbReference type="EMBL" id="CP017315">
    <property type="protein sequence ID" value="AQS42227.1"/>
    <property type="molecule type" value="Genomic_DNA"/>
</dbReference>
<dbReference type="GO" id="GO:0043190">
    <property type="term" value="C:ATP-binding cassette (ABC) transporter complex"/>
    <property type="evidence" value="ECO:0007669"/>
    <property type="project" value="InterPro"/>
</dbReference>
<dbReference type="FunFam" id="3.40.190.10:FF:000036">
    <property type="entry name" value="Dipeptide ABC transporter, substrate-binding protein"/>
    <property type="match status" value="1"/>
</dbReference>
<dbReference type="PANTHER" id="PTHR30290:SF38">
    <property type="entry name" value="D,D-DIPEPTIDE-BINDING PERIPLASMIC PROTEIN DDPA-RELATED"/>
    <property type="match status" value="1"/>
</dbReference>
<dbReference type="InterPro" id="IPR023765">
    <property type="entry name" value="SBP_5_CS"/>
</dbReference>
<dbReference type="InterPro" id="IPR000914">
    <property type="entry name" value="SBP_5_dom"/>
</dbReference>
<keyword evidence="7" id="KW-1185">Reference proteome</keyword>
<evidence type="ECO:0000256" key="2">
    <source>
        <dbReference type="ARBA" id="ARBA00005695"/>
    </source>
</evidence>
<gene>
    <name evidence="6" type="ORF">BHV28_15470</name>
</gene>
<comment type="similarity">
    <text evidence="2">Belongs to the bacterial solute-binding protein 5 family.</text>
</comment>
<dbReference type="PIRSF" id="PIRSF002741">
    <property type="entry name" value="MppA"/>
    <property type="match status" value="1"/>
</dbReference>
<dbReference type="AlphaFoldDB" id="A0A1U9JWH2"/>
<reference evidence="6 7" key="2">
    <citation type="journal article" date="2016" name="Sci. Rep.">
        <title>The genome of Rhizobiales bacteria in predatory ants reveals urease gene functions but no genes for nitrogen fixation.</title>
        <authorList>
            <person name="Neuvonen M.M."/>
            <person name="Tamarit D."/>
            <person name="Naslund K."/>
            <person name="Liebig J."/>
            <person name="Feldhaar H."/>
            <person name="Moran N.A."/>
            <person name="Guy L."/>
            <person name="Andersson S.G."/>
        </authorList>
    </citation>
    <scope>NUCLEOTIDE SEQUENCE [LARGE SCALE GENOMIC DNA]</scope>
    <source>
        <strain evidence="6 7">Hsal</strain>
    </source>
</reference>
<dbReference type="PROSITE" id="PS01040">
    <property type="entry name" value="SBP_BACTERIAL_5"/>
    <property type="match status" value="1"/>
</dbReference>
<evidence type="ECO:0000256" key="3">
    <source>
        <dbReference type="ARBA" id="ARBA00022729"/>
    </source>
</evidence>
<keyword evidence="3 4" id="KW-0732">Signal</keyword>
<dbReference type="GO" id="GO:0030288">
    <property type="term" value="C:outer membrane-bounded periplasmic space"/>
    <property type="evidence" value="ECO:0007669"/>
    <property type="project" value="TreeGrafter"/>
</dbReference>
<dbReference type="PANTHER" id="PTHR30290">
    <property type="entry name" value="PERIPLASMIC BINDING COMPONENT OF ABC TRANSPORTER"/>
    <property type="match status" value="1"/>
</dbReference>
<reference evidence="6 7" key="1">
    <citation type="journal article" date="2010" name="Science">
        <title>Genomic comparison of the ants Camponotus floridanus and Harpegnathos saltator.</title>
        <authorList>
            <person name="Bonasio R."/>
            <person name="Zhang G."/>
            <person name="Ye C."/>
            <person name="Mutti N.S."/>
            <person name="Fang X."/>
            <person name="Qin N."/>
            <person name="Donahue G."/>
            <person name="Yang P."/>
            <person name="Li Q."/>
            <person name="Li C."/>
            <person name="Zhang P."/>
            <person name="Huang Z."/>
            <person name="Berger S.L."/>
            <person name="Reinberg D."/>
            <person name="Wang J."/>
            <person name="Liebig J."/>
        </authorList>
    </citation>
    <scope>NUCLEOTIDE SEQUENCE [LARGE SCALE GENOMIC DNA]</scope>
    <source>
        <strain evidence="6 7">Hsal</strain>
    </source>
</reference>
<accession>A0A1U9JWH2</accession>
<dbReference type="KEGG" id="thd:BHV28_15470"/>
<protein>
    <submittedName>
        <fullName evidence="6">Extracellular solute-binding protein family 5</fullName>
    </submittedName>
</protein>
<evidence type="ECO:0000313" key="7">
    <source>
        <dbReference type="Proteomes" id="UP000188912"/>
    </source>
</evidence>
<dbReference type="CDD" id="cd08493">
    <property type="entry name" value="PBP2_DppA_like"/>
    <property type="match status" value="1"/>
</dbReference>
<dbReference type="Pfam" id="PF00496">
    <property type="entry name" value="SBP_bac_5"/>
    <property type="match status" value="1"/>
</dbReference>
<comment type="subcellular location">
    <subcellularLocation>
        <location evidence="1">Periplasm</location>
    </subcellularLocation>
</comment>
<proteinExistence type="inferred from homology"/>
<sequence>MIVRKSSLLSVVAASAMLAASPALAAKTLVYCSQAAPVGFDPGVLSDGPSADASAAVVYSRLVAFEPGSTKTVPGLAESWDVSEDGLIYTFHLRKGVKFQTTRWFTPTRDFNADDVIFTFARQLDKNHPWHSYSPGLSYQYFESMEMPQIIKSIDKVDDYTVRFTLNRPEAPFIADIAMDFASIMSKEYADKLEASGKKLDLYLKPVGTGPFSFVAYQKDALVRYKAHPDYYRGKQKLDNLVYSIAVDGSVRTQKLKAGECHIMEGLSPTDLADIKADPNLNVLEKAGLNVSYVAYNTEQPPFDRVGVRHALNMAINRQAIVDAVLGEVGEVAKNPIPPILWSYDESAVAGEYNPAKAKALLDAEGIKSLEMKIWVPPVGGTLVSNWRRVAEMMQADLAKIGVKAQIQSLEWGEYLRTTRSKDRDGMAALGWQGDNGDPDNFLGMLAVCSAVDTVNIARWCNRDYDALVNQARQTTDVTERTRLYKQAQALFNKEEPWLLLNHTKRVIPVSKKVTGFVMDPHGINFEGVDITE</sequence>
<evidence type="ECO:0000259" key="5">
    <source>
        <dbReference type="Pfam" id="PF00496"/>
    </source>
</evidence>
<dbReference type="STRING" id="1902579.BHV28_15470"/>
<dbReference type="InterPro" id="IPR039424">
    <property type="entry name" value="SBP_5"/>
</dbReference>
<dbReference type="Gene3D" id="3.40.190.10">
    <property type="entry name" value="Periplasmic binding protein-like II"/>
    <property type="match status" value="1"/>
</dbReference>
<feature type="signal peptide" evidence="4">
    <location>
        <begin position="1"/>
        <end position="25"/>
    </location>
</feature>
<feature type="chain" id="PRO_5012007488" evidence="4">
    <location>
        <begin position="26"/>
        <end position="533"/>
    </location>
</feature>
<dbReference type="Proteomes" id="UP000188912">
    <property type="component" value="Chromosome"/>
</dbReference>